<dbReference type="VEuPathDB" id="ToxoDB:CSUI_009172"/>
<dbReference type="GeneID" id="94432500"/>
<feature type="region of interest" description="Disordered" evidence="1">
    <location>
        <begin position="1"/>
        <end position="58"/>
    </location>
</feature>
<protein>
    <submittedName>
        <fullName evidence="2">Uncharacterized protein</fullName>
    </submittedName>
</protein>
<dbReference type="EMBL" id="MIGC01005366">
    <property type="protein sequence ID" value="PHJ17010.1"/>
    <property type="molecule type" value="Genomic_DNA"/>
</dbReference>
<feature type="compositionally biased region" description="Polar residues" evidence="1">
    <location>
        <begin position="24"/>
        <end position="33"/>
    </location>
</feature>
<sequence>RLGKKRKRKERRAKTHHKNVWRKQCSSQISLLSSKGGEGKRSSPASPQEREKRKNLSS</sequence>
<dbReference type="AlphaFoldDB" id="A0A2C6K514"/>
<evidence type="ECO:0000313" key="2">
    <source>
        <dbReference type="EMBL" id="PHJ17010.1"/>
    </source>
</evidence>
<evidence type="ECO:0000256" key="1">
    <source>
        <dbReference type="SAM" id="MobiDB-lite"/>
    </source>
</evidence>
<name>A0A2C6K514_9APIC</name>
<accession>A0A2C6K514</accession>
<keyword evidence="3" id="KW-1185">Reference proteome</keyword>
<comment type="caution">
    <text evidence="2">The sequence shown here is derived from an EMBL/GenBank/DDBJ whole genome shotgun (WGS) entry which is preliminary data.</text>
</comment>
<feature type="compositionally biased region" description="Basic and acidic residues" evidence="1">
    <location>
        <begin position="48"/>
        <end position="58"/>
    </location>
</feature>
<feature type="compositionally biased region" description="Basic residues" evidence="1">
    <location>
        <begin position="1"/>
        <end position="21"/>
    </location>
</feature>
<reference evidence="2 3" key="1">
    <citation type="journal article" date="2017" name="Int. J. Parasitol.">
        <title>The genome of the protozoan parasite Cystoisospora suis and a reverse vaccinology approach to identify vaccine candidates.</title>
        <authorList>
            <person name="Palmieri N."/>
            <person name="Shrestha A."/>
            <person name="Ruttkowski B."/>
            <person name="Beck T."/>
            <person name="Vogl C."/>
            <person name="Tomley F."/>
            <person name="Blake D.P."/>
            <person name="Joachim A."/>
        </authorList>
    </citation>
    <scope>NUCLEOTIDE SEQUENCE [LARGE SCALE GENOMIC DNA]</scope>
    <source>
        <strain evidence="2 3">Wien I</strain>
    </source>
</reference>
<evidence type="ECO:0000313" key="3">
    <source>
        <dbReference type="Proteomes" id="UP000221165"/>
    </source>
</evidence>
<dbReference type="Proteomes" id="UP000221165">
    <property type="component" value="Unassembled WGS sequence"/>
</dbReference>
<organism evidence="2 3">
    <name type="scientific">Cystoisospora suis</name>
    <dbReference type="NCBI Taxonomy" id="483139"/>
    <lineage>
        <taxon>Eukaryota</taxon>
        <taxon>Sar</taxon>
        <taxon>Alveolata</taxon>
        <taxon>Apicomplexa</taxon>
        <taxon>Conoidasida</taxon>
        <taxon>Coccidia</taxon>
        <taxon>Eucoccidiorida</taxon>
        <taxon>Eimeriorina</taxon>
        <taxon>Sarcocystidae</taxon>
        <taxon>Cystoisospora</taxon>
    </lineage>
</organism>
<feature type="non-terminal residue" evidence="2">
    <location>
        <position position="1"/>
    </location>
</feature>
<proteinExistence type="predicted"/>
<dbReference type="RefSeq" id="XP_067918735.1">
    <property type="nucleotide sequence ID" value="XM_068069289.1"/>
</dbReference>
<gene>
    <name evidence="2" type="ORF">CSUI_009172</name>
</gene>